<keyword evidence="6 7" id="KW-0472">Membrane</keyword>
<sequence>MHRLDTTREHALGLFRIVIGFLFACHGVKTLFGLLGAAAPVPVGQWPGWWAAVIQLAAGTLVCLGVGTRVAALLGSGSMAYAYFAVHSTHGLLPIENGGEASAMFCWALLILAFTGPGRFSLANALRPKTRAAAQQP</sequence>
<protein>
    <submittedName>
        <fullName evidence="8">Putative oxidoreductase</fullName>
    </submittedName>
</protein>
<reference evidence="8 9" key="1">
    <citation type="submission" date="2017-10" db="EMBL/GenBank/DDBJ databases">
        <title>Sequencing the genomes of 1000 actinobacteria strains.</title>
        <authorList>
            <person name="Klenk H.-P."/>
        </authorList>
    </citation>
    <scope>NUCLEOTIDE SEQUENCE [LARGE SCALE GENOMIC DNA]</scope>
    <source>
        <strain evidence="8 9">DSM 46092</strain>
    </source>
</reference>
<dbReference type="Proteomes" id="UP000243542">
    <property type="component" value="Unassembled WGS sequence"/>
</dbReference>
<evidence type="ECO:0000256" key="2">
    <source>
        <dbReference type="ARBA" id="ARBA00006679"/>
    </source>
</evidence>
<comment type="caution">
    <text evidence="8">The sequence shown here is derived from an EMBL/GenBank/DDBJ whole genome shotgun (WGS) entry which is preliminary data.</text>
</comment>
<dbReference type="AlphaFoldDB" id="A0A2A9G2C6"/>
<feature type="transmembrane region" description="Helical" evidence="7">
    <location>
        <begin position="12"/>
        <end position="37"/>
    </location>
</feature>
<dbReference type="GO" id="GO:0005886">
    <property type="term" value="C:plasma membrane"/>
    <property type="evidence" value="ECO:0007669"/>
    <property type="project" value="UniProtKB-SubCell"/>
</dbReference>
<feature type="transmembrane region" description="Helical" evidence="7">
    <location>
        <begin position="49"/>
        <end position="67"/>
    </location>
</feature>
<dbReference type="Pfam" id="PF07681">
    <property type="entry name" value="DoxX"/>
    <property type="match status" value="1"/>
</dbReference>
<evidence type="ECO:0000313" key="9">
    <source>
        <dbReference type="Proteomes" id="UP000243542"/>
    </source>
</evidence>
<evidence type="ECO:0000256" key="6">
    <source>
        <dbReference type="ARBA" id="ARBA00023136"/>
    </source>
</evidence>
<keyword evidence="4 7" id="KW-0812">Transmembrane</keyword>
<dbReference type="InterPro" id="IPR032808">
    <property type="entry name" value="DoxX"/>
</dbReference>
<dbReference type="RefSeq" id="WP_098509570.1">
    <property type="nucleotide sequence ID" value="NZ_JBIAKZ010000019.1"/>
</dbReference>
<feature type="transmembrane region" description="Helical" evidence="7">
    <location>
        <begin position="79"/>
        <end position="95"/>
    </location>
</feature>
<comment type="similarity">
    <text evidence="2">Belongs to the DoxX family.</text>
</comment>
<evidence type="ECO:0000256" key="4">
    <source>
        <dbReference type="ARBA" id="ARBA00022692"/>
    </source>
</evidence>
<evidence type="ECO:0000256" key="5">
    <source>
        <dbReference type="ARBA" id="ARBA00022989"/>
    </source>
</evidence>
<dbReference type="PANTHER" id="PTHR33452:SF4">
    <property type="entry name" value="BLL4328 PROTEIN"/>
    <property type="match status" value="1"/>
</dbReference>
<evidence type="ECO:0000313" key="8">
    <source>
        <dbReference type="EMBL" id="PFG56885.1"/>
    </source>
</evidence>
<keyword evidence="9" id="KW-1185">Reference proteome</keyword>
<gene>
    <name evidence="8" type="ORF">ATK36_0419</name>
</gene>
<evidence type="ECO:0000256" key="7">
    <source>
        <dbReference type="SAM" id="Phobius"/>
    </source>
</evidence>
<organism evidence="8 9">
    <name type="scientific">Amycolatopsis sulphurea</name>
    <dbReference type="NCBI Taxonomy" id="76022"/>
    <lineage>
        <taxon>Bacteria</taxon>
        <taxon>Bacillati</taxon>
        <taxon>Actinomycetota</taxon>
        <taxon>Actinomycetes</taxon>
        <taxon>Pseudonocardiales</taxon>
        <taxon>Pseudonocardiaceae</taxon>
        <taxon>Amycolatopsis</taxon>
    </lineage>
</organism>
<dbReference type="EMBL" id="PDJK01000001">
    <property type="protein sequence ID" value="PFG56885.1"/>
    <property type="molecule type" value="Genomic_DNA"/>
</dbReference>
<keyword evidence="3" id="KW-1003">Cell membrane</keyword>
<accession>A0A2A9G2C6</accession>
<keyword evidence="5 7" id="KW-1133">Transmembrane helix</keyword>
<comment type="subcellular location">
    <subcellularLocation>
        <location evidence="1">Cell membrane</location>
        <topology evidence="1">Multi-pass membrane protein</topology>
    </subcellularLocation>
</comment>
<name>A0A2A9G2C6_9PSEU</name>
<dbReference type="InterPro" id="IPR051907">
    <property type="entry name" value="DoxX-like_oxidoreductase"/>
</dbReference>
<proteinExistence type="inferred from homology"/>
<evidence type="ECO:0000256" key="1">
    <source>
        <dbReference type="ARBA" id="ARBA00004651"/>
    </source>
</evidence>
<evidence type="ECO:0000256" key="3">
    <source>
        <dbReference type="ARBA" id="ARBA00022475"/>
    </source>
</evidence>
<dbReference type="PANTHER" id="PTHR33452">
    <property type="entry name" value="OXIDOREDUCTASE CATD-RELATED"/>
    <property type="match status" value="1"/>
</dbReference>
<feature type="transmembrane region" description="Helical" evidence="7">
    <location>
        <begin position="101"/>
        <end position="122"/>
    </location>
</feature>